<protein>
    <submittedName>
        <fullName evidence="2">Uncharacterized protein</fullName>
    </submittedName>
</protein>
<reference evidence="2" key="1">
    <citation type="submission" date="2012-03" db="EMBL/GenBank/DDBJ databases">
        <title>First horizontally acquired island (HAI) in Pectobacterium carotovorum subspecies brasiliensis strain NZEC1 encoding coronafacic acid (cfa) biosynthetic cluster.</title>
        <authorList>
            <person name="Panda P."/>
            <person name="Fiers M.W.E.J."/>
            <person name="Pitman A.R."/>
        </authorList>
    </citation>
    <scope>NUCLEOTIDE SEQUENCE</scope>
    <source>
        <strain evidence="2">NZEC1</strain>
    </source>
</reference>
<feature type="transmembrane region" description="Helical" evidence="1">
    <location>
        <begin position="20"/>
        <end position="42"/>
    </location>
</feature>
<evidence type="ECO:0000313" key="2">
    <source>
        <dbReference type="EMBL" id="AFH56736.1"/>
    </source>
</evidence>
<name>M4GX48_9GAMM</name>
<dbReference type="AlphaFoldDB" id="M4GX48"/>
<keyword evidence="1" id="KW-0812">Transmembrane</keyword>
<accession>M4GX48</accession>
<dbReference type="EMBL" id="JQ771052">
    <property type="protein sequence ID" value="AFH56736.1"/>
    <property type="molecule type" value="Genomic_DNA"/>
</dbReference>
<proteinExistence type="predicted"/>
<evidence type="ECO:0000256" key="1">
    <source>
        <dbReference type="SAM" id="Phobius"/>
    </source>
</evidence>
<sequence length="64" mass="7426">MLIRPSVWLPFYWLMQRTVSLLVQVQAVADYPVLTFLAPMLLKMNFLKMDCLTRVGQLEPSQLA</sequence>
<organism evidence="2">
    <name type="scientific">Pectobacterium brasiliense</name>
    <dbReference type="NCBI Taxonomy" id="180957"/>
    <lineage>
        <taxon>Bacteria</taxon>
        <taxon>Pseudomonadati</taxon>
        <taxon>Pseudomonadota</taxon>
        <taxon>Gammaproteobacteria</taxon>
        <taxon>Enterobacterales</taxon>
        <taxon>Pectobacteriaceae</taxon>
        <taxon>Pectobacterium</taxon>
    </lineage>
</organism>
<gene>
    <name evidence="2" type="ORF">KCO_08715</name>
</gene>
<keyword evidence="1" id="KW-0472">Membrane</keyword>
<keyword evidence="1" id="KW-1133">Transmembrane helix</keyword>